<dbReference type="InterPro" id="IPR005887">
    <property type="entry name" value="GH92_a_mannosidase_put"/>
</dbReference>
<gene>
    <name evidence="2" type="ORF">SNEC2469_LOCUS13175</name>
</gene>
<protein>
    <recommendedName>
        <fullName evidence="1">Glycosyl hydrolase family 92 domain-containing protein</fullName>
    </recommendedName>
</protein>
<organism evidence="2 3">
    <name type="scientific">Symbiodinium necroappetens</name>
    <dbReference type="NCBI Taxonomy" id="1628268"/>
    <lineage>
        <taxon>Eukaryota</taxon>
        <taxon>Sar</taxon>
        <taxon>Alveolata</taxon>
        <taxon>Dinophyceae</taxon>
        <taxon>Suessiales</taxon>
        <taxon>Symbiodiniaceae</taxon>
        <taxon>Symbiodinium</taxon>
    </lineage>
</organism>
<name>A0A812S8F4_9DINO</name>
<dbReference type="EMBL" id="CAJNJA010021008">
    <property type="protein sequence ID" value="CAE7468453.1"/>
    <property type="molecule type" value="Genomic_DNA"/>
</dbReference>
<dbReference type="SUPFAM" id="SSF48208">
    <property type="entry name" value="Six-hairpin glycosidases"/>
    <property type="match status" value="1"/>
</dbReference>
<sequence>MGVSFPAEEQAAVELGKRLEIFYTSLYRALLFPRRLEEETPAGLQHWSPYSGQVVSGVGVSDNGFWDTFRTVYPFLSIAYPKTLSIILTGWLNAFKAGGWLPKWASPGYRDMMVGTFADVVLADAIIKNISGFDRELAWKALYKDSYEAFTVDSSRGKTGLKHYQEKGFVPIDVGVSEACSRTLDFAFADAACAAAAQRLGKRREAQELKARSQQALRELYEPQSGLMGHRKKNQDFVQEAPETWGDCYTEGSAWHHSFPPFDLDTLMELHGGRDKLTQKLDELFTVPSNFKTGSYKNEIHEMREMRMLGMGQYAHNNQPAHHLPYLFAMLGDHNTTAKLVRQILTRAYSPEGYAGDEDNGEMGSWYVLSALGLYDPTPGVTENYVLGAVPLFKRVRLHELDITIEAPSAVEASPVVKEVLWHSRLLPGTIAYSELSSGGVLRFVSPGDANLGTI</sequence>
<dbReference type="Pfam" id="PF07971">
    <property type="entry name" value="Glyco_hydro_92"/>
    <property type="match status" value="1"/>
</dbReference>
<evidence type="ECO:0000313" key="3">
    <source>
        <dbReference type="Proteomes" id="UP000601435"/>
    </source>
</evidence>
<dbReference type="InterPro" id="IPR008928">
    <property type="entry name" value="6-hairpin_glycosidase_sf"/>
</dbReference>
<dbReference type="OrthoDB" id="443374at2759"/>
<dbReference type="PANTHER" id="PTHR12143:SF43">
    <property type="entry name" value="PUTATIVE-RELATED"/>
    <property type="match status" value="1"/>
</dbReference>
<dbReference type="GO" id="GO:0005975">
    <property type="term" value="P:carbohydrate metabolic process"/>
    <property type="evidence" value="ECO:0007669"/>
    <property type="project" value="InterPro"/>
</dbReference>
<accession>A0A812S8F4</accession>
<feature type="domain" description="Glycosyl hydrolase family 92" evidence="1">
    <location>
        <begin position="17"/>
        <end position="444"/>
    </location>
</feature>
<reference evidence="2" key="1">
    <citation type="submission" date="2021-02" db="EMBL/GenBank/DDBJ databases">
        <authorList>
            <person name="Dougan E. K."/>
            <person name="Rhodes N."/>
            <person name="Thang M."/>
            <person name="Chan C."/>
        </authorList>
    </citation>
    <scope>NUCLEOTIDE SEQUENCE</scope>
</reference>
<dbReference type="Proteomes" id="UP000601435">
    <property type="component" value="Unassembled WGS sequence"/>
</dbReference>
<comment type="caution">
    <text evidence="2">The sequence shown here is derived from an EMBL/GenBank/DDBJ whole genome shotgun (WGS) entry which is preliminary data.</text>
</comment>
<dbReference type="GO" id="GO:0000224">
    <property type="term" value="F:peptide-N4-(N-acetyl-beta-glucosaminyl)asparagine amidase activity"/>
    <property type="evidence" value="ECO:0007669"/>
    <property type="project" value="TreeGrafter"/>
</dbReference>
<dbReference type="GO" id="GO:0006516">
    <property type="term" value="P:glycoprotein catabolic process"/>
    <property type="evidence" value="ECO:0007669"/>
    <property type="project" value="TreeGrafter"/>
</dbReference>
<dbReference type="PANTHER" id="PTHR12143">
    <property type="entry name" value="PEPTIDE N-GLYCANASE PNGASE -RELATED"/>
    <property type="match status" value="1"/>
</dbReference>
<dbReference type="GO" id="GO:0005829">
    <property type="term" value="C:cytosol"/>
    <property type="evidence" value="ECO:0007669"/>
    <property type="project" value="TreeGrafter"/>
</dbReference>
<evidence type="ECO:0000259" key="1">
    <source>
        <dbReference type="Pfam" id="PF07971"/>
    </source>
</evidence>
<dbReference type="InterPro" id="IPR012939">
    <property type="entry name" value="Glyco_hydro_92"/>
</dbReference>
<dbReference type="AlphaFoldDB" id="A0A812S8F4"/>
<feature type="non-terminal residue" evidence="2">
    <location>
        <position position="455"/>
    </location>
</feature>
<dbReference type="Gene3D" id="1.20.1050.60">
    <property type="entry name" value="alpha-1,2-mannosidase"/>
    <property type="match status" value="1"/>
</dbReference>
<dbReference type="NCBIfam" id="TIGR01180">
    <property type="entry name" value="aman2_put"/>
    <property type="match status" value="1"/>
</dbReference>
<keyword evidence="3" id="KW-1185">Reference proteome</keyword>
<evidence type="ECO:0000313" key="2">
    <source>
        <dbReference type="EMBL" id="CAE7468453.1"/>
    </source>
</evidence>
<proteinExistence type="predicted"/>
<dbReference type="InterPro" id="IPR050883">
    <property type="entry name" value="PNGase"/>
</dbReference>
<dbReference type="Gene3D" id="1.20.1610.10">
    <property type="entry name" value="alpha-1,2-mannosidases domains"/>
    <property type="match status" value="1"/>
</dbReference>